<dbReference type="EMBL" id="JAHMHQ010000030">
    <property type="protein sequence ID" value="KAK1623313.1"/>
    <property type="molecule type" value="Genomic_DNA"/>
</dbReference>
<evidence type="ECO:0000256" key="2">
    <source>
        <dbReference type="SAM" id="MobiDB-lite"/>
    </source>
</evidence>
<dbReference type="Gene3D" id="3.40.50.150">
    <property type="entry name" value="Vaccinia Virus protein VP39"/>
    <property type="match status" value="1"/>
</dbReference>
<comment type="similarity">
    <text evidence="1">Belongs to the methyltransferase superfamily. LaeA methyltransferase family.</text>
</comment>
<protein>
    <submittedName>
        <fullName evidence="3">S-adenosyl-L-methionine-dependent methyltransferase</fullName>
    </submittedName>
</protein>
<dbReference type="InterPro" id="IPR029063">
    <property type="entry name" value="SAM-dependent_MTases_sf"/>
</dbReference>
<accession>A0AAJ0EB35</accession>
<keyword evidence="4" id="KW-1185">Reference proteome</keyword>
<dbReference type="GeneID" id="85477838"/>
<dbReference type="CDD" id="cd02440">
    <property type="entry name" value="AdoMet_MTases"/>
    <property type="match status" value="1"/>
</dbReference>
<evidence type="ECO:0000313" key="3">
    <source>
        <dbReference type="EMBL" id="KAK1623313.1"/>
    </source>
</evidence>
<dbReference type="Proteomes" id="UP001243989">
    <property type="component" value="Unassembled WGS sequence"/>
</dbReference>
<dbReference type="AlphaFoldDB" id="A0AAJ0EB35"/>
<sequence>MQAPNVAAVADATPANEIAATVDADNHDEGIDADGDESSQADTESIRTTSTTSVSESITDYRRIHGRTFSQKTDYWGPNDEKQNEALDLAANARIEIIITDDDNDFTKSHNWELQFFDDKLFLAPLGDSPQKVLDLGTGTGIWAIDFADEFPSAQVTGVDISPIQPGWVPPNCKFQVDDIEQPWTWSEDFDFIHVSHLEASIADWPALYKQAFNHLIPGGYIEIKEFDITTRSQLYGDDIPKDHVFSRWAPIFFEAADKLGKTLTQTHNRGIARALEAEGYVDIVEKRYSIPIGSWPKDPKLKEVGEYNLMYNDESLEGFALFLLKEIMGWEYAEIIVFVAEMRKALKDPKLQAYIYLHVVYARKPEEQEGTQAES</sequence>
<evidence type="ECO:0000313" key="4">
    <source>
        <dbReference type="Proteomes" id="UP001243989"/>
    </source>
</evidence>
<dbReference type="PANTHER" id="PTHR43591:SF10">
    <property type="entry name" value="ABC TRANSMEMBRANE TYPE-1 DOMAIN-CONTAINING PROTEIN-RELATED"/>
    <property type="match status" value="1"/>
</dbReference>
<feature type="region of interest" description="Disordered" evidence="2">
    <location>
        <begin position="1"/>
        <end position="54"/>
    </location>
</feature>
<evidence type="ECO:0000256" key="1">
    <source>
        <dbReference type="ARBA" id="ARBA00038158"/>
    </source>
</evidence>
<name>A0AAJ0EB35_9PEZI</name>
<dbReference type="Pfam" id="PF13489">
    <property type="entry name" value="Methyltransf_23"/>
    <property type="match status" value="1"/>
</dbReference>
<proteinExistence type="inferred from homology"/>
<gene>
    <name evidence="3" type="ORF">BDP81DRAFT_454704</name>
</gene>
<dbReference type="PANTHER" id="PTHR43591">
    <property type="entry name" value="METHYLTRANSFERASE"/>
    <property type="match status" value="1"/>
</dbReference>
<keyword evidence="3" id="KW-0489">Methyltransferase</keyword>
<keyword evidence="3" id="KW-0808">Transferase</keyword>
<reference evidence="3" key="1">
    <citation type="submission" date="2021-06" db="EMBL/GenBank/DDBJ databases">
        <title>Comparative genomics, transcriptomics and evolutionary studies reveal genomic signatures of adaptation to plant cell wall in hemibiotrophic fungi.</title>
        <authorList>
            <consortium name="DOE Joint Genome Institute"/>
            <person name="Baroncelli R."/>
            <person name="Diaz J.F."/>
            <person name="Benocci T."/>
            <person name="Peng M."/>
            <person name="Battaglia E."/>
            <person name="Haridas S."/>
            <person name="Andreopoulos W."/>
            <person name="Labutti K."/>
            <person name="Pangilinan J."/>
            <person name="Floch G.L."/>
            <person name="Makela M.R."/>
            <person name="Henrissat B."/>
            <person name="Grigoriev I.V."/>
            <person name="Crouch J.A."/>
            <person name="De Vries R.P."/>
            <person name="Sukno S.A."/>
            <person name="Thon M.R."/>
        </authorList>
    </citation>
    <scope>NUCLEOTIDE SEQUENCE</scope>
    <source>
        <strain evidence="3">CBS 102054</strain>
    </source>
</reference>
<comment type="caution">
    <text evidence="3">The sequence shown here is derived from an EMBL/GenBank/DDBJ whole genome shotgun (WGS) entry which is preliminary data.</text>
</comment>
<dbReference type="GO" id="GO:0008168">
    <property type="term" value="F:methyltransferase activity"/>
    <property type="evidence" value="ECO:0007669"/>
    <property type="project" value="UniProtKB-KW"/>
</dbReference>
<dbReference type="SUPFAM" id="SSF53335">
    <property type="entry name" value="S-adenosyl-L-methionine-dependent methyltransferases"/>
    <property type="match status" value="1"/>
</dbReference>
<organism evidence="3 4">
    <name type="scientific">Colletotrichum phormii</name>
    <dbReference type="NCBI Taxonomy" id="359342"/>
    <lineage>
        <taxon>Eukaryota</taxon>
        <taxon>Fungi</taxon>
        <taxon>Dikarya</taxon>
        <taxon>Ascomycota</taxon>
        <taxon>Pezizomycotina</taxon>
        <taxon>Sordariomycetes</taxon>
        <taxon>Hypocreomycetidae</taxon>
        <taxon>Glomerellales</taxon>
        <taxon>Glomerellaceae</taxon>
        <taxon>Colletotrichum</taxon>
        <taxon>Colletotrichum acutatum species complex</taxon>
    </lineage>
</organism>
<dbReference type="GO" id="GO:0032259">
    <property type="term" value="P:methylation"/>
    <property type="evidence" value="ECO:0007669"/>
    <property type="project" value="UniProtKB-KW"/>
</dbReference>
<dbReference type="RefSeq" id="XP_060439308.1">
    <property type="nucleotide sequence ID" value="XM_060592976.1"/>
</dbReference>